<proteinExistence type="predicted"/>
<feature type="domain" description="DUF397" evidence="1">
    <location>
        <begin position="27"/>
        <end position="78"/>
    </location>
</feature>
<comment type="caution">
    <text evidence="2">The sequence shown here is derived from an EMBL/GenBank/DDBJ whole genome shotgun (WGS) entry which is preliminary data.</text>
</comment>
<reference evidence="3" key="1">
    <citation type="journal article" date="2019" name="Int. J. Syst. Evol. Microbiol.">
        <title>The Global Catalogue of Microorganisms (GCM) 10K type strain sequencing project: providing services to taxonomists for standard genome sequencing and annotation.</title>
        <authorList>
            <consortium name="The Broad Institute Genomics Platform"/>
            <consortium name="The Broad Institute Genome Sequencing Center for Infectious Disease"/>
            <person name="Wu L."/>
            <person name="Ma J."/>
        </authorList>
    </citation>
    <scope>NUCLEOTIDE SEQUENCE [LARGE SCALE GENOMIC DNA]</scope>
    <source>
        <strain evidence="3">CCUG 56401</strain>
    </source>
</reference>
<name>A0ABW3G1H3_9PSEU</name>
<dbReference type="EMBL" id="JBHTIW010000032">
    <property type="protein sequence ID" value="MFD0923340.1"/>
    <property type="molecule type" value="Genomic_DNA"/>
</dbReference>
<protein>
    <submittedName>
        <fullName evidence="2">DUF397 domain-containing protein</fullName>
    </submittedName>
</protein>
<feature type="domain" description="DUF397" evidence="1">
    <location>
        <begin position="5"/>
        <end position="25"/>
    </location>
</feature>
<keyword evidence="3" id="KW-1185">Reference proteome</keyword>
<dbReference type="RefSeq" id="WP_263248449.1">
    <property type="nucleotide sequence ID" value="NZ_BAABLT010000049.1"/>
</dbReference>
<sequence>MSAPVWRKSSYSANNGVCVEVAFSDPAWRKSSHSANNGECVEVALGERAVGARDSKDVEGGELWFSQRRWGNFVGAVKAGRFDLGS</sequence>
<evidence type="ECO:0000313" key="2">
    <source>
        <dbReference type="EMBL" id="MFD0923340.1"/>
    </source>
</evidence>
<evidence type="ECO:0000313" key="3">
    <source>
        <dbReference type="Proteomes" id="UP001597018"/>
    </source>
</evidence>
<gene>
    <name evidence="2" type="ORF">ACFQ16_26660</name>
</gene>
<dbReference type="Pfam" id="PF04149">
    <property type="entry name" value="DUF397"/>
    <property type="match status" value="2"/>
</dbReference>
<organism evidence="2 3">
    <name type="scientific">Saccharopolyspora rosea</name>
    <dbReference type="NCBI Taxonomy" id="524884"/>
    <lineage>
        <taxon>Bacteria</taxon>
        <taxon>Bacillati</taxon>
        <taxon>Actinomycetota</taxon>
        <taxon>Actinomycetes</taxon>
        <taxon>Pseudonocardiales</taxon>
        <taxon>Pseudonocardiaceae</taxon>
        <taxon>Saccharopolyspora</taxon>
    </lineage>
</organism>
<dbReference type="InterPro" id="IPR007278">
    <property type="entry name" value="DUF397"/>
</dbReference>
<dbReference type="Proteomes" id="UP001597018">
    <property type="component" value="Unassembled WGS sequence"/>
</dbReference>
<evidence type="ECO:0000259" key="1">
    <source>
        <dbReference type="Pfam" id="PF04149"/>
    </source>
</evidence>
<accession>A0ABW3G1H3</accession>